<organism evidence="2 3">
    <name type="scientific">Cetraspora pellucida</name>
    <dbReference type="NCBI Taxonomy" id="1433469"/>
    <lineage>
        <taxon>Eukaryota</taxon>
        <taxon>Fungi</taxon>
        <taxon>Fungi incertae sedis</taxon>
        <taxon>Mucoromycota</taxon>
        <taxon>Glomeromycotina</taxon>
        <taxon>Glomeromycetes</taxon>
        <taxon>Diversisporales</taxon>
        <taxon>Gigasporaceae</taxon>
        <taxon>Cetraspora</taxon>
    </lineage>
</organism>
<gene>
    <name evidence="2" type="ORF">CPELLU_LOCUS6088</name>
</gene>
<feature type="signal peptide" evidence="1">
    <location>
        <begin position="1"/>
        <end position="18"/>
    </location>
</feature>
<dbReference type="OrthoDB" id="2408539at2759"/>
<evidence type="ECO:0000256" key="1">
    <source>
        <dbReference type="SAM" id="SignalP"/>
    </source>
</evidence>
<keyword evidence="3" id="KW-1185">Reference proteome</keyword>
<dbReference type="EMBL" id="CAJVQA010003693">
    <property type="protein sequence ID" value="CAG8581018.1"/>
    <property type="molecule type" value="Genomic_DNA"/>
</dbReference>
<evidence type="ECO:0000313" key="3">
    <source>
        <dbReference type="Proteomes" id="UP000789759"/>
    </source>
</evidence>
<keyword evidence="1" id="KW-0732">Signal</keyword>
<dbReference type="AlphaFoldDB" id="A0A9N9BYC3"/>
<comment type="caution">
    <text evidence="2">The sequence shown here is derived from an EMBL/GenBank/DDBJ whole genome shotgun (WGS) entry which is preliminary data.</text>
</comment>
<name>A0A9N9BYC3_9GLOM</name>
<evidence type="ECO:0000313" key="2">
    <source>
        <dbReference type="EMBL" id="CAG8581018.1"/>
    </source>
</evidence>
<protein>
    <submittedName>
        <fullName evidence="2">1498_t:CDS:1</fullName>
    </submittedName>
</protein>
<dbReference type="Proteomes" id="UP000789759">
    <property type="component" value="Unassembled WGS sequence"/>
</dbReference>
<reference evidence="2" key="1">
    <citation type="submission" date="2021-06" db="EMBL/GenBank/DDBJ databases">
        <authorList>
            <person name="Kallberg Y."/>
            <person name="Tangrot J."/>
            <person name="Rosling A."/>
        </authorList>
    </citation>
    <scope>NUCLEOTIDE SEQUENCE</scope>
    <source>
        <strain evidence="2">FL966</strain>
    </source>
</reference>
<proteinExistence type="predicted"/>
<feature type="chain" id="PRO_5040288302" evidence="1">
    <location>
        <begin position="19"/>
        <end position="260"/>
    </location>
</feature>
<accession>A0A9N9BYC3</accession>
<sequence>MIFLNVLILIIITSTLIGTNFGQLYDPKDPESGFIPQDIGKIKGLKDKNALFDIHAKWGENEMYCIDIQTPPPFTILVPYYNVYIRWSKSIDCNPNAPLTNFQITLHNDPKTAGTKVSPKVKSLWSKQITANVPKMEYLWKVPLISEDSIKNMSLFYLKVETEGIINSGVYTVFGVTGPFTIWKSPDTVNKTLYGPPPKDDEGNETMKQELGKTVSQGNMNSLKYMTFEDTLFNVAALLIDQGGLQICGSCEKNATAIRP</sequence>